<name>A0A3S0Q4L7_9FLAO</name>
<dbReference type="EMBL" id="RYFC01000003">
    <property type="protein sequence ID" value="RTZ46323.1"/>
    <property type="molecule type" value="Genomic_DNA"/>
</dbReference>
<accession>A0A3S0Q4L7</accession>
<keyword evidence="1" id="KW-0732">Signal</keyword>
<dbReference type="NCBIfam" id="TIGR04183">
    <property type="entry name" value="Por_Secre_tail"/>
    <property type="match status" value="1"/>
</dbReference>
<sequence>MLYETKAFTTRESLSTSEVNKKNTFGVYPNPVNDILNITGLSGETQFEIHNAVGQLVKNGKTSNNQIHVSELAKGVYVITLNNAKVSESIKFVKK</sequence>
<evidence type="ECO:0000259" key="2">
    <source>
        <dbReference type="Pfam" id="PF18962"/>
    </source>
</evidence>
<evidence type="ECO:0000256" key="1">
    <source>
        <dbReference type="ARBA" id="ARBA00022729"/>
    </source>
</evidence>
<dbReference type="InterPro" id="IPR026444">
    <property type="entry name" value="Secre_tail"/>
</dbReference>
<organism evidence="3 4">
    <name type="scientific">Chryseobacterium arthrosphaerae</name>
    <dbReference type="NCBI Taxonomy" id="651561"/>
    <lineage>
        <taxon>Bacteria</taxon>
        <taxon>Pseudomonadati</taxon>
        <taxon>Bacteroidota</taxon>
        <taxon>Flavobacteriia</taxon>
        <taxon>Flavobacteriales</taxon>
        <taxon>Weeksellaceae</taxon>
        <taxon>Chryseobacterium group</taxon>
        <taxon>Chryseobacterium</taxon>
    </lineage>
</organism>
<dbReference type="AlphaFoldDB" id="A0A3S0Q4L7"/>
<gene>
    <name evidence="3" type="ORF">EJ377_18360</name>
</gene>
<evidence type="ECO:0000313" key="3">
    <source>
        <dbReference type="EMBL" id="RTZ46323.1"/>
    </source>
</evidence>
<evidence type="ECO:0000313" key="4">
    <source>
        <dbReference type="Proteomes" id="UP000276953"/>
    </source>
</evidence>
<dbReference type="Proteomes" id="UP000276953">
    <property type="component" value="Unassembled WGS sequence"/>
</dbReference>
<dbReference type="Pfam" id="PF18962">
    <property type="entry name" value="Por_Secre_tail"/>
    <property type="match status" value="1"/>
</dbReference>
<comment type="caution">
    <text evidence="3">The sequence shown here is derived from an EMBL/GenBank/DDBJ whole genome shotgun (WGS) entry which is preliminary data.</text>
</comment>
<reference evidence="3 4" key="1">
    <citation type="submission" date="2018-12" db="EMBL/GenBank/DDBJ databases">
        <title>Draft Genome Sequence of Chryseobacterium arthrosphaerae strain ED882-96 Isolated from the Blood of a Patient with Liver Cirrhosis in Taiwan.</title>
        <authorList>
            <person name="Lin J.-N."/>
            <person name="Lai C.-H."/>
            <person name="Yang C.-H."/>
            <person name="Huang Y.-H."/>
        </authorList>
    </citation>
    <scope>NUCLEOTIDE SEQUENCE [LARGE SCALE GENOMIC DNA]</scope>
    <source>
        <strain evidence="3 4">ED882-96</strain>
    </source>
</reference>
<protein>
    <submittedName>
        <fullName evidence="3">T9SS type A sorting domain-containing protein</fullName>
    </submittedName>
</protein>
<feature type="domain" description="Secretion system C-terminal sorting" evidence="2">
    <location>
        <begin position="27"/>
        <end position="91"/>
    </location>
</feature>
<proteinExistence type="predicted"/>